<dbReference type="Pfam" id="PF18758">
    <property type="entry name" value="KDZ"/>
    <property type="match status" value="1"/>
</dbReference>
<accession>A0A9P5ZEQ9</accession>
<organism evidence="1 2">
    <name type="scientific">Pleurotus eryngii</name>
    <name type="common">Boletus of the steppes</name>
    <dbReference type="NCBI Taxonomy" id="5323"/>
    <lineage>
        <taxon>Eukaryota</taxon>
        <taxon>Fungi</taxon>
        <taxon>Dikarya</taxon>
        <taxon>Basidiomycota</taxon>
        <taxon>Agaricomycotina</taxon>
        <taxon>Agaricomycetes</taxon>
        <taxon>Agaricomycetidae</taxon>
        <taxon>Agaricales</taxon>
        <taxon>Pleurotineae</taxon>
        <taxon>Pleurotaceae</taxon>
        <taxon>Pleurotus</taxon>
    </lineage>
</organism>
<dbReference type="EMBL" id="MU154975">
    <property type="protein sequence ID" value="KAF9486723.1"/>
    <property type="molecule type" value="Genomic_DNA"/>
</dbReference>
<comment type="caution">
    <text evidence="1">The sequence shown here is derived from an EMBL/GenBank/DDBJ whole genome shotgun (WGS) entry which is preliminary data.</text>
</comment>
<proteinExistence type="predicted"/>
<dbReference type="InterPro" id="IPR040521">
    <property type="entry name" value="KDZ"/>
</dbReference>
<sequence length="179" mass="20729">MYPLAIISKVLDMLGPRVLMGYNIGCSFQSTVASSSLVSRARDQGLRLCVNTFHGTGLEDLETLECVFSVSNQLVNVAWYASAFQHQLFIDNFFCQWDEDKYQNLGVMLYNNYKQALDIINTDFIALQEAMNFLNIQEEDFAWWQNKEIEYVSQLSTESEENLLHITYVEMLQKLHNNE</sequence>
<protein>
    <submittedName>
        <fullName evidence="1">Uncharacterized protein</fullName>
    </submittedName>
</protein>
<gene>
    <name evidence="1" type="ORF">BDN71DRAFT_1485429</name>
</gene>
<name>A0A9P5ZEQ9_PLEER</name>
<evidence type="ECO:0000313" key="2">
    <source>
        <dbReference type="Proteomes" id="UP000807025"/>
    </source>
</evidence>
<reference evidence="1" key="1">
    <citation type="submission" date="2020-11" db="EMBL/GenBank/DDBJ databases">
        <authorList>
            <consortium name="DOE Joint Genome Institute"/>
            <person name="Ahrendt S."/>
            <person name="Riley R."/>
            <person name="Andreopoulos W."/>
            <person name="Labutti K."/>
            <person name="Pangilinan J."/>
            <person name="Ruiz-Duenas F.J."/>
            <person name="Barrasa J.M."/>
            <person name="Sanchez-Garcia M."/>
            <person name="Camarero S."/>
            <person name="Miyauchi S."/>
            <person name="Serrano A."/>
            <person name="Linde D."/>
            <person name="Babiker R."/>
            <person name="Drula E."/>
            <person name="Ayuso-Fernandez I."/>
            <person name="Pacheco R."/>
            <person name="Padilla G."/>
            <person name="Ferreira P."/>
            <person name="Barriuso J."/>
            <person name="Kellner H."/>
            <person name="Castanera R."/>
            <person name="Alfaro M."/>
            <person name="Ramirez L."/>
            <person name="Pisabarro A.G."/>
            <person name="Kuo A."/>
            <person name="Tritt A."/>
            <person name="Lipzen A."/>
            <person name="He G."/>
            <person name="Yan M."/>
            <person name="Ng V."/>
            <person name="Cullen D."/>
            <person name="Martin F."/>
            <person name="Rosso M.-N."/>
            <person name="Henrissat B."/>
            <person name="Hibbett D."/>
            <person name="Martinez A.T."/>
            <person name="Grigoriev I.V."/>
        </authorList>
    </citation>
    <scope>NUCLEOTIDE SEQUENCE</scope>
    <source>
        <strain evidence="1">ATCC 90797</strain>
    </source>
</reference>
<dbReference type="AlphaFoldDB" id="A0A9P5ZEQ9"/>
<dbReference type="Proteomes" id="UP000807025">
    <property type="component" value="Unassembled WGS sequence"/>
</dbReference>
<dbReference type="OrthoDB" id="3246730at2759"/>
<keyword evidence="2" id="KW-1185">Reference proteome</keyword>
<evidence type="ECO:0000313" key="1">
    <source>
        <dbReference type="EMBL" id="KAF9486723.1"/>
    </source>
</evidence>